<dbReference type="InterPro" id="IPR026444">
    <property type="entry name" value="Secre_tail"/>
</dbReference>
<evidence type="ECO:0000313" key="4">
    <source>
        <dbReference type="EMBL" id="RIY11570.1"/>
    </source>
</evidence>
<sequence length="414" mass="47298">MQHRFLRSEREIRQKVARLDSGYQCSLSGFIIYLKSAMFARLCAGICTWQRPLLLLLGLLFTTPLLAQRFAAIGDYGFAGSAERDVAQLVKSWDPECIITLGDNNYDLGDSMTIDQNIGQYYHEYIRNYRGRYGPRTSTDRFFPSLGNHDYYTRNGEAYRDYFTLPGNGRYYEFVRGDVHFFALDSDPAEPDGITADSRQGQWLRTRLAASRARWKVVYLHHAPYSSGLHGSDKKLQWPFREWGASVVLAGHDHHYERLLVDGLPYFVNGLGGRSVRTYRPQLPESKAIFNGNYGAMLLNATPDSLTFQFFTRTRQLVDTYVLRRSPEASPVLYPVSPNPLQQDATVEFFLPAAATVQLRVLNGIGQEVTRLQEGFMAAGWHRLPLVRRPLAAGIYFLQLRSHNFSRVQRLVVN</sequence>
<dbReference type="InterPro" id="IPR004843">
    <property type="entry name" value="Calcineurin-like_PHP"/>
</dbReference>
<organism evidence="4 5">
    <name type="scientific">Hymenobacter rubripertinctus</name>
    <dbReference type="NCBI Taxonomy" id="2029981"/>
    <lineage>
        <taxon>Bacteria</taxon>
        <taxon>Pseudomonadati</taxon>
        <taxon>Bacteroidota</taxon>
        <taxon>Cytophagia</taxon>
        <taxon>Cytophagales</taxon>
        <taxon>Hymenobacteraceae</taxon>
        <taxon>Hymenobacter</taxon>
    </lineage>
</organism>
<dbReference type="OrthoDB" id="9809781at2"/>
<dbReference type="Pfam" id="PF00149">
    <property type="entry name" value="Metallophos"/>
    <property type="match status" value="1"/>
</dbReference>
<keyword evidence="5" id="KW-1185">Reference proteome</keyword>
<comment type="caution">
    <text evidence="4">The sequence shown here is derived from an EMBL/GenBank/DDBJ whole genome shotgun (WGS) entry which is preliminary data.</text>
</comment>
<dbReference type="PANTHER" id="PTHR10161">
    <property type="entry name" value="TARTRATE-RESISTANT ACID PHOSPHATASE TYPE 5"/>
    <property type="match status" value="1"/>
</dbReference>
<dbReference type="Gene3D" id="3.60.21.10">
    <property type="match status" value="1"/>
</dbReference>
<dbReference type="InterPro" id="IPR051558">
    <property type="entry name" value="Metallophosphoesterase_PAP"/>
</dbReference>
<dbReference type="Proteomes" id="UP000284250">
    <property type="component" value="Unassembled WGS sequence"/>
</dbReference>
<reference evidence="4 5" key="1">
    <citation type="submission" date="2019-01" db="EMBL/GenBank/DDBJ databases">
        <title>Hymenobacter humicola sp. nov., isolated from soils in Antarctica.</title>
        <authorList>
            <person name="Sedlacek I."/>
            <person name="Holochova P."/>
            <person name="Kralova S."/>
            <person name="Pantucek R."/>
            <person name="Stankova E."/>
            <person name="Vrbovska V."/>
            <person name="Kristofova L."/>
            <person name="Svec P."/>
            <person name="Busse H.-J."/>
        </authorList>
    </citation>
    <scope>NUCLEOTIDE SEQUENCE [LARGE SCALE GENOMIC DNA]</scope>
    <source>
        <strain evidence="4 5">CCM 8852</strain>
    </source>
</reference>
<dbReference type="InterPro" id="IPR029052">
    <property type="entry name" value="Metallo-depent_PP-like"/>
</dbReference>
<evidence type="ECO:0000256" key="1">
    <source>
        <dbReference type="ARBA" id="ARBA00022729"/>
    </source>
</evidence>
<name>A0A418R259_9BACT</name>
<proteinExistence type="predicted"/>
<dbReference type="EMBL" id="QYCN01000008">
    <property type="protein sequence ID" value="RIY11570.1"/>
    <property type="molecule type" value="Genomic_DNA"/>
</dbReference>
<evidence type="ECO:0000259" key="3">
    <source>
        <dbReference type="Pfam" id="PF00149"/>
    </source>
</evidence>
<dbReference type="AlphaFoldDB" id="A0A418R259"/>
<dbReference type="NCBIfam" id="TIGR04183">
    <property type="entry name" value="Por_Secre_tail"/>
    <property type="match status" value="1"/>
</dbReference>
<dbReference type="GO" id="GO:0016787">
    <property type="term" value="F:hydrolase activity"/>
    <property type="evidence" value="ECO:0007669"/>
    <property type="project" value="UniProtKB-KW"/>
</dbReference>
<dbReference type="PANTHER" id="PTHR10161:SF14">
    <property type="entry name" value="TARTRATE-RESISTANT ACID PHOSPHATASE TYPE 5"/>
    <property type="match status" value="1"/>
</dbReference>
<gene>
    <name evidence="4" type="ORF">D0T11_07105</name>
</gene>
<keyword evidence="2" id="KW-0378">Hydrolase</keyword>
<evidence type="ECO:0000256" key="2">
    <source>
        <dbReference type="ARBA" id="ARBA00022801"/>
    </source>
</evidence>
<protein>
    <submittedName>
        <fullName evidence="4">T9SS C-terminal target domain-containing protein</fullName>
    </submittedName>
</protein>
<keyword evidence="1" id="KW-0732">Signal</keyword>
<evidence type="ECO:0000313" key="5">
    <source>
        <dbReference type="Proteomes" id="UP000284250"/>
    </source>
</evidence>
<accession>A0A418R259</accession>
<dbReference type="SUPFAM" id="SSF56300">
    <property type="entry name" value="Metallo-dependent phosphatases"/>
    <property type="match status" value="1"/>
</dbReference>
<feature type="domain" description="Calcineurin-like phosphoesterase" evidence="3">
    <location>
        <begin position="69"/>
        <end position="256"/>
    </location>
</feature>